<dbReference type="Gene3D" id="2.60.120.790">
    <property type="match status" value="1"/>
</dbReference>
<evidence type="ECO:0000313" key="2">
    <source>
        <dbReference type="EMBL" id="MDO7929141.1"/>
    </source>
</evidence>
<dbReference type="Proteomes" id="UP001223016">
    <property type="component" value="Unassembled WGS sequence"/>
</dbReference>
<dbReference type="RefSeq" id="WP_200986276.1">
    <property type="nucleotide sequence ID" value="NZ_JAUQOO010000017.1"/>
</dbReference>
<dbReference type="EMBL" id="JAUQOO010000017">
    <property type="protein sequence ID" value="MDO7929141.1"/>
    <property type="molecule type" value="Genomic_DNA"/>
</dbReference>
<evidence type="ECO:0000259" key="1">
    <source>
        <dbReference type="Pfam" id="PF18539"/>
    </source>
</evidence>
<organism evidence="2 3">
    <name type="scientific">Pseudomonas serbiensis</name>
    <dbReference type="NCBI Taxonomy" id="3064350"/>
    <lineage>
        <taxon>Bacteria</taxon>
        <taxon>Pseudomonadati</taxon>
        <taxon>Pseudomonadota</taxon>
        <taxon>Gammaproteobacteria</taxon>
        <taxon>Pseudomonadales</taxon>
        <taxon>Pseudomonadaceae</taxon>
        <taxon>Pseudomonas</taxon>
    </lineage>
</organism>
<dbReference type="Pfam" id="PF18539">
    <property type="entry name" value="DUF5625"/>
    <property type="match status" value="1"/>
</dbReference>
<dbReference type="InterPro" id="IPR041008">
    <property type="entry name" value="DUF5625"/>
</dbReference>
<keyword evidence="3" id="KW-1185">Reference proteome</keyword>
<name>A0ABT9CUI0_9PSED</name>
<sequence length="164" mass="18486">MSYFKVFFALILCVFLTGCSEKVWIVKPIDVSLSNQSAVAKFRVSENGGYRVALFFVWGKSKAEMDRQKILWGRGDKRGTPIPIRLRILKDGKPFFDEVLVTSGISAGQDFEYEGVYKSTQVRDVKSFALAPGDYDFEVLTVEGVKVFEGTEGYVGFSYYDPKV</sequence>
<comment type="caution">
    <text evidence="2">The sequence shown here is derived from an EMBL/GenBank/DDBJ whole genome shotgun (WGS) entry which is preliminary data.</text>
</comment>
<dbReference type="PROSITE" id="PS51257">
    <property type="entry name" value="PROKAR_LIPOPROTEIN"/>
    <property type="match status" value="1"/>
</dbReference>
<protein>
    <submittedName>
        <fullName evidence="2">DUF5625 family protein</fullName>
    </submittedName>
</protein>
<gene>
    <name evidence="2" type="ORF">Q6A51_20355</name>
</gene>
<feature type="domain" description="DUF5625" evidence="1">
    <location>
        <begin position="27"/>
        <end position="159"/>
    </location>
</feature>
<reference evidence="2 3" key="1">
    <citation type="submission" date="2023-07" db="EMBL/GenBank/DDBJ databases">
        <title>Identification of four novel Pseudomonas species associated with bacterial leaf spot of cucurbits.</title>
        <authorList>
            <person name="Fullem K.R."/>
        </authorList>
    </citation>
    <scope>NUCLEOTIDE SEQUENCE [LARGE SCALE GENOMIC DNA]</scope>
    <source>
        <strain evidence="2 3">KFB 138</strain>
    </source>
</reference>
<evidence type="ECO:0000313" key="3">
    <source>
        <dbReference type="Proteomes" id="UP001223016"/>
    </source>
</evidence>
<accession>A0ABT9CUI0</accession>
<proteinExistence type="predicted"/>